<sequence>MQRQRERSQTWSFFLGRHPDGAYYWHMWRDKHIPADAANTGVVKAEPGLDEAAQQRLVSAAKWSASVQVPLSALECRCESGPAAAETKVALRLLTDIQPGSEEELKALGDGAAEKASGKAWVFTGTSSLLKSALQKNVRLGRADAADALLHPSLPLLVWLMAAVPKGYALGRMLALACLTIIHEIASVPGQQEAQAHYQDCSWRLLLAIWFECVETLSLLKGAPVTQRTAQPDAPWMAYLHQQFSAAAGGDLQQLGCMEPGDIPLSAVDFHVSNIIEEVLNNREVLTAALAVGRDPLQAMRDTIWIFSSSTNSRAWLQAPEQERQERLRTRRSELEGIWKLAAPAAKNFARKYIKARFREL</sequence>
<accession>I0YLT2</accession>
<dbReference type="KEGG" id="csl:COCSUDRAFT_58644"/>
<evidence type="ECO:0000313" key="2">
    <source>
        <dbReference type="Proteomes" id="UP000007264"/>
    </source>
</evidence>
<proteinExistence type="predicted"/>
<name>I0YLT2_COCSC</name>
<comment type="caution">
    <text evidence="1">The sequence shown here is derived from an EMBL/GenBank/DDBJ whole genome shotgun (WGS) entry which is preliminary data.</text>
</comment>
<dbReference type="RefSeq" id="XP_005643895.1">
    <property type="nucleotide sequence ID" value="XM_005643838.1"/>
</dbReference>
<keyword evidence="2" id="KW-1185">Reference proteome</keyword>
<dbReference type="OrthoDB" id="550867at2759"/>
<evidence type="ECO:0000313" key="1">
    <source>
        <dbReference type="EMBL" id="EIE19351.1"/>
    </source>
</evidence>
<gene>
    <name evidence="1" type="ORF">COCSUDRAFT_58644</name>
</gene>
<dbReference type="Proteomes" id="UP000007264">
    <property type="component" value="Unassembled WGS sequence"/>
</dbReference>
<dbReference type="eggNOG" id="ENOG502S5HM">
    <property type="taxonomic scope" value="Eukaryota"/>
</dbReference>
<organism evidence="1 2">
    <name type="scientific">Coccomyxa subellipsoidea (strain C-169)</name>
    <name type="common">Green microalga</name>
    <dbReference type="NCBI Taxonomy" id="574566"/>
    <lineage>
        <taxon>Eukaryota</taxon>
        <taxon>Viridiplantae</taxon>
        <taxon>Chlorophyta</taxon>
        <taxon>core chlorophytes</taxon>
        <taxon>Trebouxiophyceae</taxon>
        <taxon>Trebouxiophyceae incertae sedis</taxon>
        <taxon>Coccomyxaceae</taxon>
        <taxon>Coccomyxa</taxon>
        <taxon>Coccomyxa subellipsoidea</taxon>
    </lineage>
</organism>
<dbReference type="EMBL" id="AGSI01000019">
    <property type="protein sequence ID" value="EIE19351.1"/>
    <property type="molecule type" value="Genomic_DNA"/>
</dbReference>
<protein>
    <submittedName>
        <fullName evidence="1">Uncharacterized protein</fullName>
    </submittedName>
</protein>
<reference evidence="1 2" key="1">
    <citation type="journal article" date="2012" name="Genome Biol.">
        <title>The genome of the polar eukaryotic microalga coccomyxa subellipsoidea reveals traits of cold adaptation.</title>
        <authorList>
            <person name="Blanc G."/>
            <person name="Agarkova I."/>
            <person name="Grimwood J."/>
            <person name="Kuo A."/>
            <person name="Brueggeman A."/>
            <person name="Dunigan D."/>
            <person name="Gurnon J."/>
            <person name="Ladunga I."/>
            <person name="Lindquist E."/>
            <person name="Lucas S."/>
            <person name="Pangilinan J."/>
            <person name="Proschold T."/>
            <person name="Salamov A."/>
            <person name="Schmutz J."/>
            <person name="Weeks D."/>
            <person name="Yamada T."/>
            <person name="Claverie J.M."/>
            <person name="Grigoriev I."/>
            <person name="Van Etten J."/>
            <person name="Lomsadze A."/>
            <person name="Borodovsky M."/>
        </authorList>
    </citation>
    <scope>NUCLEOTIDE SEQUENCE [LARGE SCALE GENOMIC DNA]</scope>
    <source>
        <strain evidence="1 2">C-169</strain>
    </source>
</reference>
<dbReference type="GeneID" id="17037291"/>
<dbReference type="AlphaFoldDB" id="I0YLT2"/>